<sequence>MQKRTTILLSTSAAAGLLAVGAVGGYLLLDDPEQSVRPISLSGFTSGTTAANAPAEGGGGEAAATRPVEGLEQLTGELRADDDQDRDRDHDDWSVAGVDVDFGPEEWLLTDPVLEDYDGDGTAAPLLEELRGLEGTEVTLGVRYEEDDGGERDDADVYTVNGLNLRDPEGGPAPWDNSGTGGEADRDAVAAAAEAAVGEGARAADVDRDDEDGHQVWDVEVRGADGREYDVIVDLSGSVVDVREDD</sequence>
<evidence type="ECO:0000313" key="3">
    <source>
        <dbReference type="Proteomes" id="UP000184452"/>
    </source>
</evidence>
<gene>
    <name evidence="2" type="ORF">SAMN05421803_101647</name>
</gene>
<dbReference type="STRING" id="758803.SAMN05421803_101647"/>
<protein>
    <recommendedName>
        <fullName evidence="4">Peptidase propeptide and YPEB domain-containing protein</fullName>
    </recommendedName>
</protein>
<dbReference type="EMBL" id="FQZK01000001">
    <property type="protein sequence ID" value="SHI58185.1"/>
    <property type="molecule type" value="Genomic_DNA"/>
</dbReference>
<dbReference type="OrthoDB" id="3424859at2"/>
<proteinExistence type="predicted"/>
<feature type="compositionally biased region" description="Basic and acidic residues" evidence="1">
    <location>
        <begin position="78"/>
        <end position="93"/>
    </location>
</feature>
<evidence type="ECO:0000256" key="1">
    <source>
        <dbReference type="SAM" id="MobiDB-lite"/>
    </source>
</evidence>
<reference evidence="2 3" key="1">
    <citation type="submission" date="2016-11" db="EMBL/GenBank/DDBJ databases">
        <authorList>
            <person name="Jaros S."/>
            <person name="Januszkiewicz K."/>
            <person name="Wedrychowicz H."/>
        </authorList>
    </citation>
    <scope>NUCLEOTIDE SEQUENCE [LARGE SCALE GENOMIC DNA]</scope>
    <source>
        <strain evidence="2 3">CGMCC 4.5723</strain>
    </source>
</reference>
<dbReference type="RefSeq" id="WP_073374654.1">
    <property type="nucleotide sequence ID" value="NZ_FQZK01000001.1"/>
</dbReference>
<dbReference type="Proteomes" id="UP000184452">
    <property type="component" value="Unassembled WGS sequence"/>
</dbReference>
<name>A0A1M6CAX3_9ACTN</name>
<evidence type="ECO:0008006" key="4">
    <source>
        <dbReference type="Google" id="ProtNLM"/>
    </source>
</evidence>
<dbReference type="Gene3D" id="3.30.505.20">
    <property type="match status" value="1"/>
</dbReference>
<dbReference type="AlphaFoldDB" id="A0A1M6CAX3"/>
<feature type="region of interest" description="Disordered" evidence="1">
    <location>
        <begin position="163"/>
        <end position="185"/>
    </location>
</feature>
<accession>A0A1M6CAX3</accession>
<evidence type="ECO:0000313" key="2">
    <source>
        <dbReference type="EMBL" id="SHI58185.1"/>
    </source>
</evidence>
<keyword evidence="3" id="KW-1185">Reference proteome</keyword>
<feature type="region of interest" description="Disordered" evidence="1">
    <location>
        <begin position="40"/>
        <end position="97"/>
    </location>
</feature>
<organism evidence="2 3">
    <name type="scientific">Nocardiopsis flavescens</name>
    <dbReference type="NCBI Taxonomy" id="758803"/>
    <lineage>
        <taxon>Bacteria</taxon>
        <taxon>Bacillati</taxon>
        <taxon>Actinomycetota</taxon>
        <taxon>Actinomycetes</taxon>
        <taxon>Streptosporangiales</taxon>
        <taxon>Nocardiopsidaceae</taxon>
        <taxon>Nocardiopsis</taxon>
    </lineage>
</organism>